<accession>A0ABR7D3J0</accession>
<dbReference type="PANTHER" id="PTHR30329">
    <property type="entry name" value="STATOR ELEMENT OF FLAGELLAR MOTOR COMPLEX"/>
    <property type="match status" value="1"/>
</dbReference>
<evidence type="ECO:0000256" key="4">
    <source>
        <dbReference type="ARBA" id="ARBA00022692"/>
    </source>
</evidence>
<organism evidence="13 14">
    <name type="scientific">Butyricimonas hominis</name>
    <dbReference type="NCBI Taxonomy" id="2763032"/>
    <lineage>
        <taxon>Bacteria</taxon>
        <taxon>Pseudomonadati</taxon>
        <taxon>Bacteroidota</taxon>
        <taxon>Bacteroidia</taxon>
        <taxon>Bacteroidales</taxon>
        <taxon>Odoribacteraceae</taxon>
        <taxon>Butyricimonas</taxon>
    </lineage>
</organism>
<evidence type="ECO:0000256" key="8">
    <source>
        <dbReference type="ARBA" id="ARBA00023237"/>
    </source>
</evidence>
<evidence type="ECO:0000256" key="5">
    <source>
        <dbReference type="ARBA" id="ARBA00023065"/>
    </source>
</evidence>
<evidence type="ECO:0000256" key="3">
    <source>
        <dbReference type="ARBA" id="ARBA00022452"/>
    </source>
</evidence>
<evidence type="ECO:0000256" key="6">
    <source>
        <dbReference type="ARBA" id="ARBA00023114"/>
    </source>
</evidence>
<comment type="subcellular location">
    <subcellularLocation>
        <location evidence="1">Cell outer membrane</location>
        <topology evidence="1">Multi-pass membrane protein</topology>
    </subcellularLocation>
</comment>
<dbReference type="InterPro" id="IPR011250">
    <property type="entry name" value="OMP/PagP_B-barrel"/>
</dbReference>
<dbReference type="EMBL" id="JACOOH010000007">
    <property type="protein sequence ID" value="MBC5622469.1"/>
    <property type="molecule type" value="Genomic_DNA"/>
</dbReference>
<evidence type="ECO:0000256" key="7">
    <source>
        <dbReference type="ARBA" id="ARBA00023136"/>
    </source>
</evidence>
<protein>
    <submittedName>
        <fullName evidence="13">OmpA family protein</fullName>
    </submittedName>
</protein>
<comment type="caution">
    <text evidence="13">The sequence shown here is derived from an EMBL/GenBank/DDBJ whole genome shotgun (WGS) entry which is preliminary data.</text>
</comment>
<gene>
    <name evidence="13" type="ORF">H8S64_15335</name>
</gene>
<keyword evidence="7 9" id="KW-0472">Membrane</keyword>
<dbReference type="PANTHER" id="PTHR30329:SF21">
    <property type="entry name" value="LIPOPROTEIN YIAD-RELATED"/>
    <property type="match status" value="1"/>
</dbReference>
<evidence type="ECO:0000256" key="1">
    <source>
        <dbReference type="ARBA" id="ARBA00004571"/>
    </source>
</evidence>
<dbReference type="Gene3D" id="3.30.1330.60">
    <property type="entry name" value="OmpA-like domain"/>
    <property type="match status" value="1"/>
</dbReference>
<dbReference type="PRINTS" id="PR01021">
    <property type="entry name" value="OMPADOMAIN"/>
</dbReference>
<dbReference type="Gene3D" id="2.40.160.20">
    <property type="match status" value="1"/>
</dbReference>
<keyword evidence="11" id="KW-0732">Signal</keyword>
<evidence type="ECO:0000256" key="9">
    <source>
        <dbReference type="PROSITE-ProRule" id="PRU00473"/>
    </source>
</evidence>
<feature type="coiled-coil region" evidence="10">
    <location>
        <begin position="232"/>
        <end position="280"/>
    </location>
</feature>
<keyword evidence="6" id="KW-0626">Porin</keyword>
<keyword evidence="8" id="KW-0998">Cell outer membrane</keyword>
<sequence>MKIKTLLLSALVAGASYSVSAQTTEPDVKYLSPKFKDNIFISIGVGMQGYMNTDNFDYGFGKVLQPLVNLSVGKWMDPYWGLRGQISGWQSKLYTDVNRLNNNNKFEKFQHKYINLNLDFMLNLTNLWRAYSPDNKWDMTLFLGPGLSFGKFHNKQMDVLINGSIGLGGKYNINKYWAIDLEARTHLMSTFFYTNKYSGQEEIAGRSYQDGLLSLSIGATYTFGGKNFARYESGAQEMRQQLNAQINNLEAELQQTQSQLEAARIAEQIAKKEVAAVEAEKMQVVAKTARKDFAQYVGFTINKTDVKTEQMVILQAIANYMAENPDVKMKVVGYADKQTGSKYFNQKISERRAKNVYNLLIKKFGVPENRLSYVGLGDQDQPFKVNQYNRLVMILGEK</sequence>
<dbReference type="InterPro" id="IPR050330">
    <property type="entry name" value="Bact_OuterMem_StrucFunc"/>
</dbReference>
<dbReference type="InterPro" id="IPR006664">
    <property type="entry name" value="OMP_bac"/>
</dbReference>
<evidence type="ECO:0000259" key="12">
    <source>
        <dbReference type="PROSITE" id="PS51123"/>
    </source>
</evidence>
<dbReference type="InterPro" id="IPR036737">
    <property type="entry name" value="OmpA-like_sf"/>
</dbReference>
<dbReference type="SUPFAM" id="SSF56925">
    <property type="entry name" value="OMPA-like"/>
    <property type="match status" value="1"/>
</dbReference>
<dbReference type="Proteomes" id="UP000646484">
    <property type="component" value="Unassembled WGS sequence"/>
</dbReference>
<reference evidence="13 14" key="1">
    <citation type="submission" date="2020-08" db="EMBL/GenBank/DDBJ databases">
        <title>Genome public.</title>
        <authorList>
            <person name="Liu C."/>
            <person name="Sun Q."/>
        </authorList>
    </citation>
    <scope>NUCLEOTIDE SEQUENCE [LARGE SCALE GENOMIC DNA]</scope>
    <source>
        <strain evidence="13 14">NSJ-56</strain>
    </source>
</reference>
<dbReference type="RefSeq" id="WP_186977196.1">
    <property type="nucleotide sequence ID" value="NZ_JACOOH010000007.1"/>
</dbReference>
<evidence type="ECO:0000313" key="13">
    <source>
        <dbReference type="EMBL" id="MBC5622469.1"/>
    </source>
</evidence>
<dbReference type="CDD" id="cd07185">
    <property type="entry name" value="OmpA_C-like"/>
    <property type="match status" value="1"/>
</dbReference>
<keyword evidence="2" id="KW-0813">Transport</keyword>
<keyword evidence="5" id="KW-0406">Ion transport</keyword>
<evidence type="ECO:0000256" key="2">
    <source>
        <dbReference type="ARBA" id="ARBA00022448"/>
    </source>
</evidence>
<feature type="chain" id="PRO_5045950529" evidence="11">
    <location>
        <begin position="22"/>
        <end position="398"/>
    </location>
</feature>
<evidence type="ECO:0000256" key="10">
    <source>
        <dbReference type="SAM" id="Coils"/>
    </source>
</evidence>
<name>A0ABR7D3J0_9BACT</name>
<keyword evidence="4" id="KW-0812">Transmembrane</keyword>
<keyword evidence="10" id="KW-0175">Coiled coil</keyword>
<evidence type="ECO:0000256" key="11">
    <source>
        <dbReference type="SAM" id="SignalP"/>
    </source>
</evidence>
<dbReference type="InterPro" id="IPR006690">
    <property type="entry name" value="OMPA-like_CS"/>
</dbReference>
<dbReference type="PROSITE" id="PS01068">
    <property type="entry name" value="OMPA_1"/>
    <property type="match status" value="1"/>
</dbReference>
<feature type="signal peptide" evidence="11">
    <location>
        <begin position="1"/>
        <end position="21"/>
    </location>
</feature>
<keyword evidence="3" id="KW-1134">Transmembrane beta strand</keyword>
<feature type="domain" description="OmpA-like" evidence="12">
    <location>
        <begin position="286"/>
        <end position="398"/>
    </location>
</feature>
<dbReference type="InterPro" id="IPR006665">
    <property type="entry name" value="OmpA-like"/>
</dbReference>
<keyword evidence="14" id="KW-1185">Reference proteome</keyword>
<evidence type="ECO:0000313" key="14">
    <source>
        <dbReference type="Proteomes" id="UP000646484"/>
    </source>
</evidence>
<dbReference type="PROSITE" id="PS51123">
    <property type="entry name" value="OMPA_2"/>
    <property type="match status" value="1"/>
</dbReference>
<dbReference type="SUPFAM" id="SSF103088">
    <property type="entry name" value="OmpA-like"/>
    <property type="match status" value="1"/>
</dbReference>
<dbReference type="Pfam" id="PF00691">
    <property type="entry name" value="OmpA"/>
    <property type="match status" value="1"/>
</dbReference>
<proteinExistence type="predicted"/>